<comment type="caution">
    <text evidence="2">The sequence shown here is derived from an EMBL/GenBank/DDBJ whole genome shotgun (WGS) entry which is preliminary data.</text>
</comment>
<feature type="compositionally biased region" description="Polar residues" evidence="1">
    <location>
        <begin position="20"/>
        <end position="32"/>
    </location>
</feature>
<evidence type="ECO:0000256" key="1">
    <source>
        <dbReference type="SAM" id="MobiDB-lite"/>
    </source>
</evidence>
<dbReference type="Proteomes" id="UP000325313">
    <property type="component" value="Unassembled WGS sequence"/>
</dbReference>
<evidence type="ECO:0000313" key="3">
    <source>
        <dbReference type="Proteomes" id="UP000325313"/>
    </source>
</evidence>
<gene>
    <name evidence="2" type="ORF">PGTUg99_013787</name>
</gene>
<organism evidence="2 3">
    <name type="scientific">Puccinia graminis f. sp. tritici</name>
    <dbReference type="NCBI Taxonomy" id="56615"/>
    <lineage>
        <taxon>Eukaryota</taxon>
        <taxon>Fungi</taxon>
        <taxon>Dikarya</taxon>
        <taxon>Basidiomycota</taxon>
        <taxon>Pucciniomycotina</taxon>
        <taxon>Pucciniomycetes</taxon>
        <taxon>Pucciniales</taxon>
        <taxon>Pucciniaceae</taxon>
        <taxon>Puccinia</taxon>
    </lineage>
</organism>
<sequence>MALAAARSARNRSRPVAVATESTNPGKAQKSNAFMSHSFLEDHSEVLRNKLNHHGGQLAIAKYTGRCRMQGDAIGRVFFKNHLLLEAHCCT</sequence>
<evidence type="ECO:0000313" key="2">
    <source>
        <dbReference type="EMBL" id="KAA1120769.1"/>
    </source>
</evidence>
<reference evidence="2 3" key="1">
    <citation type="submission" date="2019-05" db="EMBL/GenBank/DDBJ databases">
        <title>Emergence of the Ug99 lineage of the wheat stem rust pathogen through somatic hybridization.</title>
        <authorList>
            <person name="Li F."/>
            <person name="Upadhyaya N.M."/>
            <person name="Sperschneider J."/>
            <person name="Matny O."/>
            <person name="Nguyen-Phuc H."/>
            <person name="Mago R."/>
            <person name="Raley C."/>
            <person name="Miller M.E."/>
            <person name="Silverstein K.A.T."/>
            <person name="Henningsen E."/>
            <person name="Hirsch C.D."/>
            <person name="Visser B."/>
            <person name="Pretorius Z.A."/>
            <person name="Steffenson B.J."/>
            <person name="Schwessinger B."/>
            <person name="Dodds P.N."/>
            <person name="Figueroa M."/>
        </authorList>
    </citation>
    <scope>NUCLEOTIDE SEQUENCE [LARGE SCALE GENOMIC DNA]</scope>
    <source>
        <strain evidence="2 3">Ug99</strain>
    </source>
</reference>
<dbReference type="EMBL" id="VDEP01000241">
    <property type="protein sequence ID" value="KAA1120769.1"/>
    <property type="molecule type" value="Genomic_DNA"/>
</dbReference>
<feature type="compositionally biased region" description="Low complexity" evidence="1">
    <location>
        <begin position="1"/>
        <end position="19"/>
    </location>
</feature>
<name>A0A5B0R5Z6_PUCGR</name>
<proteinExistence type="predicted"/>
<dbReference type="AlphaFoldDB" id="A0A5B0R5Z6"/>
<accession>A0A5B0R5Z6</accession>
<feature type="region of interest" description="Disordered" evidence="1">
    <location>
        <begin position="1"/>
        <end position="32"/>
    </location>
</feature>
<protein>
    <submittedName>
        <fullName evidence="2">Uncharacterized protein</fullName>
    </submittedName>
</protein>